<name>A0ABQ4KNW1_9BACI</name>
<dbReference type="PRINTS" id="PR00598">
    <property type="entry name" value="HTHMARR"/>
</dbReference>
<keyword evidence="6" id="KW-1185">Reference proteome</keyword>
<comment type="caution">
    <text evidence="5">The sequence shown here is derived from an EMBL/GenBank/DDBJ whole genome shotgun (WGS) entry which is preliminary data.</text>
</comment>
<dbReference type="InterPro" id="IPR036388">
    <property type="entry name" value="WH-like_DNA-bd_sf"/>
</dbReference>
<sequence length="138" mass="15673">MNLNDHIGILIHNADLAITSYVRKHLEPFNLAPEQNLIMMILWNQDGVSSNELVSQLNKDKAGIARMIASLEGKGYIKKVADPNDKRSFKIHLTDEGKRLAHSVIPIQRNMRETLTKGMTKEEIDDLQKLITKVMNNI</sequence>
<keyword evidence="1" id="KW-0805">Transcription regulation</keyword>
<dbReference type="Proteomes" id="UP000679950">
    <property type="component" value="Unassembled WGS sequence"/>
</dbReference>
<dbReference type="PANTHER" id="PTHR42756">
    <property type="entry name" value="TRANSCRIPTIONAL REGULATOR, MARR"/>
    <property type="match status" value="1"/>
</dbReference>
<evidence type="ECO:0000259" key="4">
    <source>
        <dbReference type="PROSITE" id="PS50995"/>
    </source>
</evidence>
<evidence type="ECO:0000256" key="2">
    <source>
        <dbReference type="ARBA" id="ARBA00023125"/>
    </source>
</evidence>
<dbReference type="PANTHER" id="PTHR42756:SF1">
    <property type="entry name" value="TRANSCRIPTIONAL REPRESSOR OF EMRAB OPERON"/>
    <property type="match status" value="1"/>
</dbReference>
<evidence type="ECO:0000313" key="6">
    <source>
        <dbReference type="Proteomes" id="UP000679950"/>
    </source>
</evidence>
<dbReference type="InterPro" id="IPR000835">
    <property type="entry name" value="HTH_MarR-typ"/>
</dbReference>
<keyword evidence="2" id="KW-0238">DNA-binding</keyword>
<dbReference type="Gene3D" id="1.10.10.10">
    <property type="entry name" value="Winged helix-like DNA-binding domain superfamily/Winged helix DNA-binding domain"/>
    <property type="match status" value="1"/>
</dbReference>
<dbReference type="SUPFAM" id="SSF46785">
    <property type="entry name" value="Winged helix' DNA-binding domain"/>
    <property type="match status" value="1"/>
</dbReference>
<dbReference type="InterPro" id="IPR036390">
    <property type="entry name" value="WH_DNA-bd_sf"/>
</dbReference>
<organism evidence="5 6">
    <name type="scientific">Lederbergia ruris</name>
    <dbReference type="NCBI Taxonomy" id="217495"/>
    <lineage>
        <taxon>Bacteria</taxon>
        <taxon>Bacillati</taxon>
        <taxon>Bacillota</taxon>
        <taxon>Bacilli</taxon>
        <taxon>Bacillales</taxon>
        <taxon>Bacillaceae</taxon>
        <taxon>Lederbergia</taxon>
    </lineage>
</organism>
<dbReference type="PROSITE" id="PS50995">
    <property type="entry name" value="HTH_MARR_2"/>
    <property type="match status" value="1"/>
</dbReference>
<evidence type="ECO:0000313" key="5">
    <source>
        <dbReference type="EMBL" id="GIN59171.1"/>
    </source>
</evidence>
<accession>A0ABQ4KNW1</accession>
<keyword evidence="3" id="KW-0804">Transcription</keyword>
<evidence type="ECO:0000256" key="3">
    <source>
        <dbReference type="ARBA" id="ARBA00023163"/>
    </source>
</evidence>
<dbReference type="EMBL" id="BORB01000037">
    <property type="protein sequence ID" value="GIN59171.1"/>
    <property type="molecule type" value="Genomic_DNA"/>
</dbReference>
<feature type="domain" description="HTH marR-type" evidence="4">
    <location>
        <begin position="4"/>
        <end position="136"/>
    </location>
</feature>
<reference evidence="5 6" key="1">
    <citation type="submission" date="2021-03" db="EMBL/GenBank/DDBJ databases">
        <title>Antimicrobial resistance genes in bacteria isolated from Japanese honey, and their potential for conferring macrolide and lincosamide resistance in the American foulbrood pathogen Paenibacillus larvae.</title>
        <authorList>
            <person name="Okamoto M."/>
            <person name="Kumagai M."/>
            <person name="Kanamori H."/>
            <person name="Takamatsu D."/>
        </authorList>
    </citation>
    <scope>NUCLEOTIDE SEQUENCE [LARGE SCALE GENOMIC DNA]</scope>
    <source>
        <strain evidence="5 6">J8TS2</strain>
    </source>
</reference>
<dbReference type="Pfam" id="PF01047">
    <property type="entry name" value="MarR"/>
    <property type="match status" value="1"/>
</dbReference>
<dbReference type="RefSeq" id="WP_158321076.1">
    <property type="nucleotide sequence ID" value="NZ_BORB01000037.1"/>
</dbReference>
<evidence type="ECO:0000256" key="1">
    <source>
        <dbReference type="ARBA" id="ARBA00023015"/>
    </source>
</evidence>
<protein>
    <submittedName>
        <fullName evidence="5">MarR family transcriptional regulator</fullName>
    </submittedName>
</protein>
<gene>
    <name evidence="5" type="ORF">J8TS2_34900</name>
</gene>
<proteinExistence type="predicted"/>
<dbReference type="SMART" id="SM00347">
    <property type="entry name" value="HTH_MARR"/>
    <property type="match status" value="1"/>
</dbReference>